<keyword evidence="1" id="KW-0964">Secreted</keyword>
<keyword evidence="1" id="KW-0052">Apoplast</keyword>
<dbReference type="InterPro" id="IPR004265">
    <property type="entry name" value="Dirigent"/>
</dbReference>
<keyword evidence="4" id="KW-1185">Reference proteome</keyword>
<comment type="similarity">
    <text evidence="1">Belongs to the plant dirigent protein family.</text>
</comment>
<dbReference type="PANTHER" id="PTHR21495">
    <property type="entry name" value="NUCLEOPORIN-RELATED"/>
    <property type="match status" value="1"/>
</dbReference>
<sequence length="189" mass="20400">MLARVIFFVSVSAAILAVILLATVSPLPKRSHKRSSADYNWVSLSLYVQPYLQDRNTTREGELVSAYVFKHSLTMGPDHGSQVVGTLTGFVLPQKNSLLSSFNVVHLALLDVSGLSGSLCIQVNQVMIGQKRAEQLVIVGGTGSFVFATGNASIAHMRNVHPSVDTDSMNLIKLRIGLPDRNPDSIPGE</sequence>
<dbReference type="AlphaFoldDB" id="A0AAD5ZGR4"/>
<evidence type="ECO:0000313" key="3">
    <source>
        <dbReference type="EMBL" id="KAJ3697595.1"/>
    </source>
</evidence>
<dbReference type="EMBL" id="JAMRDG010000001">
    <property type="protein sequence ID" value="KAJ3697595.1"/>
    <property type="molecule type" value="Genomic_DNA"/>
</dbReference>
<evidence type="ECO:0000256" key="2">
    <source>
        <dbReference type="SAM" id="Phobius"/>
    </source>
</evidence>
<dbReference type="GO" id="GO:0048046">
    <property type="term" value="C:apoplast"/>
    <property type="evidence" value="ECO:0007669"/>
    <property type="project" value="UniProtKB-SubCell"/>
</dbReference>
<evidence type="ECO:0000313" key="4">
    <source>
        <dbReference type="Proteomes" id="UP001210211"/>
    </source>
</evidence>
<comment type="subunit">
    <text evidence="1">Homodimer.</text>
</comment>
<comment type="function">
    <text evidence="1">Dirigent proteins impart stereoselectivity on the phenoxy radical-coupling reaction, yielding optically active lignans from two molecules of coniferyl alcohol in the biosynthesis of lignans, flavonolignans, and alkaloids and thus plays a central role in plant secondary metabolism.</text>
</comment>
<proteinExistence type="inferred from homology"/>
<evidence type="ECO:0000256" key="1">
    <source>
        <dbReference type="RuleBase" id="RU363099"/>
    </source>
</evidence>
<gene>
    <name evidence="3" type="ORF">LUZ61_001300</name>
</gene>
<organism evidence="3 4">
    <name type="scientific">Rhynchospora tenuis</name>
    <dbReference type="NCBI Taxonomy" id="198213"/>
    <lineage>
        <taxon>Eukaryota</taxon>
        <taxon>Viridiplantae</taxon>
        <taxon>Streptophyta</taxon>
        <taxon>Embryophyta</taxon>
        <taxon>Tracheophyta</taxon>
        <taxon>Spermatophyta</taxon>
        <taxon>Magnoliopsida</taxon>
        <taxon>Liliopsida</taxon>
        <taxon>Poales</taxon>
        <taxon>Cyperaceae</taxon>
        <taxon>Cyperoideae</taxon>
        <taxon>Rhynchosporeae</taxon>
        <taxon>Rhynchospora</taxon>
    </lineage>
</organism>
<dbReference type="Pfam" id="PF03018">
    <property type="entry name" value="Dirigent"/>
    <property type="match status" value="1"/>
</dbReference>
<comment type="caution">
    <text evidence="3">The sequence shown here is derived from an EMBL/GenBank/DDBJ whole genome shotgun (WGS) entry which is preliminary data.</text>
</comment>
<keyword evidence="2" id="KW-0472">Membrane</keyword>
<protein>
    <recommendedName>
        <fullName evidence="1">Dirigent protein</fullName>
    </recommendedName>
</protein>
<dbReference type="Proteomes" id="UP001210211">
    <property type="component" value="Unassembled WGS sequence"/>
</dbReference>
<comment type="subcellular location">
    <subcellularLocation>
        <location evidence="1">Secreted</location>
        <location evidence="1">Extracellular space</location>
        <location evidence="1">Apoplast</location>
    </subcellularLocation>
</comment>
<reference evidence="3 4" key="1">
    <citation type="journal article" date="2022" name="Cell">
        <title>Repeat-based holocentromeres influence genome architecture and karyotype evolution.</title>
        <authorList>
            <person name="Hofstatter P.G."/>
            <person name="Thangavel G."/>
            <person name="Lux T."/>
            <person name="Neumann P."/>
            <person name="Vondrak T."/>
            <person name="Novak P."/>
            <person name="Zhang M."/>
            <person name="Costa L."/>
            <person name="Castellani M."/>
            <person name="Scott A."/>
            <person name="Toegelov H."/>
            <person name="Fuchs J."/>
            <person name="Mata-Sucre Y."/>
            <person name="Dias Y."/>
            <person name="Vanzela A.L.L."/>
            <person name="Huettel B."/>
            <person name="Almeida C.C.S."/>
            <person name="Simkova H."/>
            <person name="Souza G."/>
            <person name="Pedrosa-Harand A."/>
            <person name="Macas J."/>
            <person name="Mayer K.F.X."/>
            <person name="Houben A."/>
            <person name="Marques A."/>
        </authorList>
    </citation>
    <scope>NUCLEOTIDE SEQUENCE [LARGE SCALE GENOMIC DNA]</scope>
    <source>
        <strain evidence="3">RhyTen1mFocal</strain>
    </source>
</reference>
<accession>A0AAD5ZGR4</accession>
<keyword evidence="2" id="KW-1133">Transmembrane helix</keyword>
<keyword evidence="2" id="KW-0812">Transmembrane</keyword>
<name>A0AAD5ZGR4_9POAL</name>
<feature type="transmembrane region" description="Helical" evidence="2">
    <location>
        <begin position="6"/>
        <end position="24"/>
    </location>
</feature>